<dbReference type="InParanoid" id="A0A212F485"/>
<dbReference type="AlphaFoldDB" id="A0A212F485"/>
<accession>A0A212F485</accession>
<organism evidence="1 2">
    <name type="scientific">Danaus plexippus plexippus</name>
    <dbReference type="NCBI Taxonomy" id="278856"/>
    <lineage>
        <taxon>Eukaryota</taxon>
        <taxon>Metazoa</taxon>
        <taxon>Ecdysozoa</taxon>
        <taxon>Arthropoda</taxon>
        <taxon>Hexapoda</taxon>
        <taxon>Insecta</taxon>
        <taxon>Pterygota</taxon>
        <taxon>Neoptera</taxon>
        <taxon>Endopterygota</taxon>
        <taxon>Lepidoptera</taxon>
        <taxon>Glossata</taxon>
        <taxon>Ditrysia</taxon>
        <taxon>Papilionoidea</taxon>
        <taxon>Nymphalidae</taxon>
        <taxon>Danainae</taxon>
        <taxon>Danaini</taxon>
        <taxon>Danaina</taxon>
        <taxon>Danaus</taxon>
        <taxon>Danaus</taxon>
    </lineage>
</organism>
<dbReference type="EMBL" id="AGBW02010415">
    <property type="protein sequence ID" value="OWR48545.1"/>
    <property type="molecule type" value="Genomic_DNA"/>
</dbReference>
<proteinExistence type="predicted"/>
<keyword evidence="2" id="KW-1185">Reference proteome</keyword>
<evidence type="ECO:0000313" key="1">
    <source>
        <dbReference type="EMBL" id="OWR48545.1"/>
    </source>
</evidence>
<dbReference type="Proteomes" id="UP000007151">
    <property type="component" value="Unassembled WGS sequence"/>
</dbReference>
<protein>
    <submittedName>
        <fullName evidence="1">Uncharacterized protein</fullName>
    </submittedName>
</protein>
<comment type="caution">
    <text evidence="1">The sequence shown here is derived from an EMBL/GenBank/DDBJ whole genome shotgun (WGS) entry which is preliminary data.</text>
</comment>
<dbReference type="KEGG" id="dpl:KGM_205018"/>
<gene>
    <name evidence="1" type="ORF">KGM_205018</name>
</gene>
<name>A0A212F485_DANPL</name>
<reference evidence="1 2" key="1">
    <citation type="journal article" date="2011" name="Cell">
        <title>The monarch butterfly genome yields insights into long-distance migration.</title>
        <authorList>
            <person name="Zhan S."/>
            <person name="Merlin C."/>
            <person name="Boore J.L."/>
            <person name="Reppert S.M."/>
        </authorList>
    </citation>
    <scope>NUCLEOTIDE SEQUENCE [LARGE SCALE GENOMIC DNA]</scope>
    <source>
        <strain evidence="1">F-2</strain>
    </source>
</reference>
<evidence type="ECO:0000313" key="2">
    <source>
        <dbReference type="Proteomes" id="UP000007151"/>
    </source>
</evidence>
<sequence>MSRWDGRASEPTCGKARCHPASHFGLSVNRLFDVPLWAFDNKFCDPALGVHSALLHFADRKEVPTDC</sequence>